<feature type="region of interest" description="Disordered" evidence="1">
    <location>
        <begin position="1"/>
        <end position="41"/>
    </location>
</feature>
<reference evidence="3" key="1">
    <citation type="submission" date="2023-05" db="EMBL/GenBank/DDBJ databases">
        <title>Nepenthes gracilis genome sequencing.</title>
        <authorList>
            <person name="Fukushima K."/>
        </authorList>
    </citation>
    <scope>NUCLEOTIDE SEQUENCE</scope>
    <source>
        <strain evidence="3">SING2019-196</strain>
    </source>
</reference>
<evidence type="ECO:0000313" key="3">
    <source>
        <dbReference type="EMBL" id="GMH00829.1"/>
    </source>
</evidence>
<protein>
    <recommendedName>
        <fullName evidence="5">Transmembrane protein</fullName>
    </recommendedName>
</protein>
<comment type="caution">
    <text evidence="3">The sequence shown here is derived from an EMBL/GenBank/DDBJ whole genome shotgun (WGS) entry which is preliminary data.</text>
</comment>
<keyword evidence="2" id="KW-1133">Transmembrane helix</keyword>
<dbReference type="EMBL" id="BSYO01000002">
    <property type="protein sequence ID" value="GMH00829.1"/>
    <property type="molecule type" value="Genomic_DNA"/>
</dbReference>
<keyword evidence="2" id="KW-0812">Transmembrane</keyword>
<gene>
    <name evidence="3" type="ORF">Nepgr_002668</name>
</gene>
<evidence type="ECO:0000256" key="1">
    <source>
        <dbReference type="SAM" id="MobiDB-lite"/>
    </source>
</evidence>
<keyword evidence="2" id="KW-0472">Membrane</keyword>
<sequence length="113" mass="12696">MQNNESKPIRQLQNRPRSTNIKCSYNKTGRSTAGRPIHHTDCNEKGTKHLFFFGTPKERKTESKERKSAKGSRSVVMLHLLMHVLTCGLHSGFVVMYRSTPPIVDASSARANA</sequence>
<accession>A0AAD3RXZ3</accession>
<name>A0AAD3RXZ3_NEPGR</name>
<feature type="transmembrane region" description="Helical" evidence="2">
    <location>
        <begin position="75"/>
        <end position="97"/>
    </location>
</feature>
<evidence type="ECO:0000313" key="4">
    <source>
        <dbReference type="Proteomes" id="UP001279734"/>
    </source>
</evidence>
<proteinExistence type="predicted"/>
<keyword evidence="4" id="KW-1185">Reference proteome</keyword>
<feature type="compositionally biased region" description="Polar residues" evidence="1">
    <location>
        <begin position="1"/>
        <end position="31"/>
    </location>
</feature>
<evidence type="ECO:0008006" key="5">
    <source>
        <dbReference type="Google" id="ProtNLM"/>
    </source>
</evidence>
<dbReference type="Proteomes" id="UP001279734">
    <property type="component" value="Unassembled WGS sequence"/>
</dbReference>
<evidence type="ECO:0000256" key="2">
    <source>
        <dbReference type="SAM" id="Phobius"/>
    </source>
</evidence>
<organism evidence="3 4">
    <name type="scientific">Nepenthes gracilis</name>
    <name type="common">Slender pitcher plant</name>
    <dbReference type="NCBI Taxonomy" id="150966"/>
    <lineage>
        <taxon>Eukaryota</taxon>
        <taxon>Viridiplantae</taxon>
        <taxon>Streptophyta</taxon>
        <taxon>Embryophyta</taxon>
        <taxon>Tracheophyta</taxon>
        <taxon>Spermatophyta</taxon>
        <taxon>Magnoliopsida</taxon>
        <taxon>eudicotyledons</taxon>
        <taxon>Gunneridae</taxon>
        <taxon>Pentapetalae</taxon>
        <taxon>Caryophyllales</taxon>
        <taxon>Nepenthaceae</taxon>
        <taxon>Nepenthes</taxon>
    </lineage>
</organism>
<dbReference type="AlphaFoldDB" id="A0AAD3RXZ3"/>